<proteinExistence type="predicted"/>
<organism evidence="1 2">
    <name type="scientific">Corynebacterium halotolerans YIM 70093 = DSM 44683</name>
    <dbReference type="NCBI Taxonomy" id="1121362"/>
    <lineage>
        <taxon>Bacteria</taxon>
        <taxon>Bacillati</taxon>
        <taxon>Actinomycetota</taxon>
        <taxon>Actinomycetes</taxon>
        <taxon>Mycobacteriales</taxon>
        <taxon>Corynebacteriaceae</taxon>
        <taxon>Corynebacterium</taxon>
    </lineage>
</organism>
<reference evidence="1 2" key="1">
    <citation type="journal article" date="2012" name="Stand. Genomic Sci.">
        <title>Genome sequence of the halotolerant bacterium Corynebacterium halotolerans type strain YIM 70093(T) (= DSM 44683(T)).</title>
        <authorList>
            <person name="Ruckert C."/>
            <person name="Albersmeier A."/>
            <person name="Al-Dilaimi A."/>
            <person name="Niehaus K."/>
            <person name="Szczepanowski R."/>
            <person name="Kalinowski J."/>
        </authorList>
    </citation>
    <scope>NUCLEOTIDE SEQUENCE [LARGE SCALE GENOMIC DNA]</scope>
    <source>
        <strain evidence="1">YIM 70093</strain>
    </source>
</reference>
<dbReference type="PATRIC" id="fig|1121362.3.peg.1149"/>
<dbReference type="KEGG" id="chn:A605_05710"/>
<dbReference type="AlphaFoldDB" id="M1NL70"/>
<sequence>MTISVNSSSIGQMVLGEMYQQVLAGEGRQTFLSLENAAAAGDRLARLNENKADLMVGCTGHMLYQLYPEKAREISEEYVARRDDPNAGDFSQLTYDEFVGALPGYLAVPDPSSAQGCSQADGTPELPQNIIPIYHKELFDREELKAITEAGRLLTTADLQEMAEEAERRGSVPEVVAEWVASQPI</sequence>
<dbReference type="Proteomes" id="UP000011723">
    <property type="component" value="Chromosome"/>
</dbReference>
<dbReference type="HOGENOM" id="CLU_084708_0_0_11"/>
<evidence type="ECO:0000313" key="1">
    <source>
        <dbReference type="EMBL" id="AGF72148.1"/>
    </source>
</evidence>
<dbReference type="eggNOG" id="ENOG5030TK4">
    <property type="taxonomic scope" value="Bacteria"/>
</dbReference>
<keyword evidence="2" id="KW-1185">Reference proteome</keyword>
<evidence type="ECO:0000313" key="2">
    <source>
        <dbReference type="Proteomes" id="UP000011723"/>
    </source>
</evidence>
<evidence type="ECO:0008006" key="3">
    <source>
        <dbReference type="Google" id="ProtNLM"/>
    </source>
</evidence>
<dbReference type="STRING" id="1121362.A605_05710"/>
<protein>
    <recommendedName>
        <fullName evidence="3">ABC-type glycine betaine transport system substrate-binding domain-containing protein</fullName>
    </recommendedName>
</protein>
<gene>
    <name evidence="1" type="ORF">A605_05710</name>
</gene>
<dbReference type="Gene3D" id="3.40.190.10">
    <property type="entry name" value="Periplasmic binding protein-like II"/>
    <property type="match status" value="1"/>
</dbReference>
<name>M1NL70_9CORY</name>
<accession>M1NL70</accession>
<dbReference type="EMBL" id="CP003697">
    <property type="protein sequence ID" value="AGF72148.1"/>
    <property type="molecule type" value="Genomic_DNA"/>
</dbReference>